<dbReference type="Gene3D" id="1.20.1440.60">
    <property type="entry name" value="23S rRNA-intervening sequence"/>
    <property type="match status" value="1"/>
</dbReference>
<dbReference type="AlphaFoldDB" id="A0A0S7C5J9"/>
<dbReference type="Proteomes" id="UP000053091">
    <property type="component" value="Unassembled WGS sequence"/>
</dbReference>
<organism evidence="1">
    <name type="scientific">Lentimicrobium saccharophilum</name>
    <dbReference type="NCBI Taxonomy" id="1678841"/>
    <lineage>
        <taxon>Bacteria</taxon>
        <taxon>Pseudomonadati</taxon>
        <taxon>Bacteroidota</taxon>
        <taxon>Bacteroidia</taxon>
        <taxon>Bacteroidales</taxon>
        <taxon>Lentimicrobiaceae</taxon>
        <taxon>Lentimicrobium</taxon>
    </lineage>
</organism>
<dbReference type="RefSeq" id="WP_062042346.1">
    <property type="nucleotide sequence ID" value="NZ_DF968182.1"/>
</dbReference>
<reference evidence="1" key="1">
    <citation type="journal article" date="2015" name="Genome Announc.">
        <title>Draft Genome Sequence of Bacteroidales Strain TBC1, a Novel Isolate from a Methanogenic Wastewater Treatment System.</title>
        <authorList>
            <person name="Tourlousse D.M."/>
            <person name="Matsuura N."/>
            <person name="Sun L."/>
            <person name="Toyonaga M."/>
            <person name="Kuroda K."/>
            <person name="Ohashi A."/>
            <person name="Cruz R."/>
            <person name="Yamaguchi T."/>
            <person name="Sekiguchi Y."/>
        </authorList>
    </citation>
    <scope>NUCLEOTIDE SEQUENCE [LARGE SCALE GENOMIC DNA]</scope>
    <source>
        <strain evidence="1">TBC1</strain>
    </source>
</reference>
<dbReference type="SUPFAM" id="SSF158446">
    <property type="entry name" value="IVS-encoded protein-like"/>
    <property type="match status" value="1"/>
</dbReference>
<evidence type="ECO:0000313" key="1">
    <source>
        <dbReference type="EMBL" id="GAP44111.1"/>
    </source>
</evidence>
<keyword evidence="2" id="KW-1185">Reference proteome</keyword>
<dbReference type="Pfam" id="PF05635">
    <property type="entry name" value="23S_rRNA_IVP"/>
    <property type="match status" value="1"/>
</dbReference>
<evidence type="ECO:0000313" key="2">
    <source>
        <dbReference type="Proteomes" id="UP000053091"/>
    </source>
</evidence>
<dbReference type="InterPro" id="IPR036583">
    <property type="entry name" value="23S_rRNA_IVS_sf"/>
</dbReference>
<accession>A0A0S7C5J9</accession>
<protein>
    <submittedName>
        <fullName evidence="1">Four helix bundle protein</fullName>
    </submittedName>
</protein>
<dbReference type="STRING" id="1678841.TBC1_112272"/>
<dbReference type="InterPro" id="IPR012657">
    <property type="entry name" value="23S_rRNA-intervening_sequence"/>
</dbReference>
<proteinExistence type="predicted"/>
<name>A0A0S7C5J9_9BACT</name>
<sequence>MIDRLDDIRFYKLSLELWDEMWTDTEILMLDFRGKEIAKQMVRSVGSISSNTEEGYGRGFGKEYPQFLRISRGSARESKGWYRKCNKLLTPEIINSRILKLDEIISMETKAIQTLEDKSKH</sequence>
<dbReference type="OrthoDB" id="9811959at2"/>
<dbReference type="NCBIfam" id="TIGR02436">
    <property type="entry name" value="four helix bundle protein"/>
    <property type="match status" value="1"/>
</dbReference>
<gene>
    <name evidence="1" type="ORF">TBC1_112272</name>
</gene>
<dbReference type="EMBL" id="DF968182">
    <property type="protein sequence ID" value="GAP44111.1"/>
    <property type="molecule type" value="Genomic_DNA"/>
</dbReference>